<dbReference type="EMBL" id="JAHLFE010000009">
    <property type="protein sequence ID" value="MBU3843312.1"/>
    <property type="molecule type" value="Genomic_DNA"/>
</dbReference>
<evidence type="ECO:0000256" key="1">
    <source>
        <dbReference type="SAM" id="Phobius"/>
    </source>
</evidence>
<evidence type="ECO:0000313" key="2">
    <source>
        <dbReference type="EMBL" id="MBU3843312.1"/>
    </source>
</evidence>
<protein>
    <submittedName>
        <fullName evidence="2">Uncharacterized protein</fullName>
    </submittedName>
</protein>
<reference evidence="2" key="2">
    <citation type="submission" date="2021-04" db="EMBL/GenBank/DDBJ databases">
        <authorList>
            <person name="Gilroy R."/>
        </authorList>
    </citation>
    <scope>NUCLEOTIDE SEQUENCE</scope>
    <source>
        <strain evidence="2">378</strain>
    </source>
</reference>
<gene>
    <name evidence="2" type="ORF">H9847_00335</name>
</gene>
<name>A0A948WYA2_9GAMM</name>
<accession>A0A948WYA2</accession>
<keyword evidence="1" id="KW-1133">Transmembrane helix</keyword>
<keyword evidence="1" id="KW-0812">Transmembrane</keyword>
<keyword evidence="1" id="KW-0472">Membrane</keyword>
<proteinExistence type="predicted"/>
<evidence type="ECO:0000313" key="3">
    <source>
        <dbReference type="Proteomes" id="UP000733611"/>
    </source>
</evidence>
<organism evidence="2 3">
    <name type="scientific">Candidatus Anaerobiospirillum pullicola</name>
    <dbReference type="NCBI Taxonomy" id="2838451"/>
    <lineage>
        <taxon>Bacteria</taxon>
        <taxon>Pseudomonadati</taxon>
        <taxon>Pseudomonadota</taxon>
        <taxon>Gammaproteobacteria</taxon>
        <taxon>Aeromonadales</taxon>
        <taxon>Succinivibrionaceae</taxon>
        <taxon>Anaerobiospirillum</taxon>
    </lineage>
</organism>
<dbReference type="Proteomes" id="UP000733611">
    <property type="component" value="Unassembled WGS sequence"/>
</dbReference>
<dbReference type="AlphaFoldDB" id="A0A948WYA2"/>
<reference evidence="2" key="1">
    <citation type="journal article" date="2021" name="PeerJ">
        <title>Extensive microbial diversity within the chicken gut microbiome revealed by metagenomics and culture.</title>
        <authorList>
            <person name="Gilroy R."/>
            <person name="Ravi A."/>
            <person name="Getino M."/>
            <person name="Pursley I."/>
            <person name="Horton D.L."/>
            <person name="Alikhan N.F."/>
            <person name="Baker D."/>
            <person name="Gharbi K."/>
            <person name="Hall N."/>
            <person name="Watson M."/>
            <person name="Adriaenssens E.M."/>
            <person name="Foster-Nyarko E."/>
            <person name="Jarju S."/>
            <person name="Secka A."/>
            <person name="Antonio M."/>
            <person name="Oren A."/>
            <person name="Chaudhuri R.R."/>
            <person name="La Ragione R."/>
            <person name="Hildebrand F."/>
            <person name="Pallen M.J."/>
        </authorList>
    </citation>
    <scope>NUCLEOTIDE SEQUENCE</scope>
    <source>
        <strain evidence="2">378</strain>
    </source>
</reference>
<comment type="caution">
    <text evidence="2">The sequence shown here is derived from an EMBL/GenBank/DDBJ whole genome shotgun (WGS) entry which is preliminary data.</text>
</comment>
<feature type="transmembrane region" description="Helical" evidence="1">
    <location>
        <begin position="7"/>
        <end position="22"/>
    </location>
</feature>
<feature type="transmembrane region" description="Helical" evidence="1">
    <location>
        <begin position="28"/>
        <end position="47"/>
    </location>
</feature>
<sequence length="53" mass="5986">MDRLRMVFFIIGGVLMLAGYLLKQHPDFESMGTIAFCLGFGFIFGGFSPRSRH</sequence>